<comment type="caution">
    <text evidence="1">The sequence shown here is derived from an EMBL/GenBank/DDBJ whole genome shotgun (WGS) entry which is preliminary data.</text>
</comment>
<gene>
    <name evidence="1" type="ORF">DYB36_010173</name>
</gene>
<dbReference type="Proteomes" id="UP000265427">
    <property type="component" value="Unassembled WGS sequence"/>
</dbReference>
<evidence type="ECO:0000313" key="1">
    <source>
        <dbReference type="EMBL" id="RHY18389.1"/>
    </source>
</evidence>
<dbReference type="EMBL" id="QUSZ01003452">
    <property type="protein sequence ID" value="RHY18389.1"/>
    <property type="molecule type" value="Genomic_DNA"/>
</dbReference>
<evidence type="ECO:0000313" key="2">
    <source>
        <dbReference type="Proteomes" id="UP000265427"/>
    </source>
</evidence>
<dbReference type="AlphaFoldDB" id="A0A397BJQ6"/>
<dbReference type="VEuPathDB" id="FungiDB:H257_10488"/>
<sequence>MSTLTVKSKCPNRYLASQSQENLAERGAILNQLQAGIRTKLTKYLGGEIRRYHVDLVRGIFRLWEFVREMGPQMGVHWSQPVVIEASIVRYRKYMKLVQVTPSKYREVPPIADIALVIQAHQTDHNAYFKYWRKATNDSLYSDYSF</sequence>
<name>A0A397BJQ6_APHAT</name>
<protein>
    <submittedName>
        <fullName evidence="1">Uncharacterized protein</fullName>
    </submittedName>
</protein>
<dbReference type="Pfam" id="PF07173">
    <property type="entry name" value="GRDP-like"/>
    <property type="match status" value="1"/>
</dbReference>
<organism evidence="1 2">
    <name type="scientific">Aphanomyces astaci</name>
    <name type="common">Crayfish plague agent</name>
    <dbReference type="NCBI Taxonomy" id="112090"/>
    <lineage>
        <taxon>Eukaryota</taxon>
        <taxon>Sar</taxon>
        <taxon>Stramenopiles</taxon>
        <taxon>Oomycota</taxon>
        <taxon>Saprolegniomycetes</taxon>
        <taxon>Saprolegniales</taxon>
        <taxon>Verrucalvaceae</taxon>
        <taxon>Aphanomyces</taxon>
    </lineage>
</organism>
<accession>A0A397BJQ6</accession>
<dbReference type="InterPro" id="IPR009836">
    <property type="entry name" value="GRDP-like"/>
</dbReference>
<proteinExistence type="predicted"/>
<reference evidence="1 2" key="1">
    <citation type="submission" date="2018-08" db="EMBL/GenBank/DDBJ databases">
        <title>Aphanomyces genome sequencing and annotation.</title>
        <authorList>
            <person name="Minardi D."/>
            <person name="Oidtmann B."/>
            <person name="Van Der Giezen M."/>
            <person name="Studholme D.J."/>
        </authorList>
    </citation>
    <scope>NUCLEOTIDE SEQUENCE [LARGE SCALE GENOMIC DNA]</scope>
    <source>
        <strain evidence="1 2">Kv</strain>
    </source>
</reference>